<dbReference type="GeneID" id="917807"/>
<organismHost>
    <name type="scientific">Chlorella</name>
    <dbReference type="NCBI Taxonomy" id="3071"/>
</organismHost>
<protein>
    <submittedName>
        <fullName evidence="2">Uncharacterized protein</fullName>
    </submittedName>
</protein>
<reference evidence="2 3" key="1">
    <citation type="journal article" date="1995" name="Virology">
        <title>Analysis of 45 kb of DNA located at the left end of the chlorella virus PBCV-1 genome.</title>
        <authorList>
            <person name="Lu Z."/>
            <person name="Li Y."/>
            <person name="Zhang Y."/>
            <person name="Kutish G.F."/>
            <person name="Rock D.L."/>
            <person name="Van Etten J.L."/>
        </authorList>
    </citation>
    <scope>NUCLEOTIDE SEQUENCE [LARGE SCALE GENOMIC DNA]</scope>
</reference>
<reference evidence="2 3" key="4">
    <citation type="journal article" date="1996" name="Virology">
        <title>Analysis of 76 kb of the chlorella virus PBCV-1 330-kb genome: map positions 182 to 258.</title>
        <authorList>
            <person name="Kutish G.F."/>
            <person name="Li Y."/>
            <person name="Lu Z."/>
            <person name="Furuta M."/>
            <person name="Rock D.L."/>
            <person name="Van Etten J.L."/>
        </authorList>
    </citation>
    <scope>NUCLEOTIDE SEQUENCE [LARGE SCALE GENOMIC DNA]</scope>
</reference>
<reference evidence="2 3" key="7">
    <citation type="journal article" date="2000" name="Virology">
        <title>Characterization of a beta-1,3-glucanase encoded by chlorella virus PBCV-1.</title>
        <authorList>
            <person name="Sun L."/>
            <person name="Gurnon J.R."/>
            <person name="Adams B.J."/>
            <person name="Graves M.V."/>
            <person name="Van Etten J.L."/>
        </authorList>
    </citation>
    <scope>NUCLEOTIDE SEQUENCE [LARGE SCALE GENOMIC DNA]</scope>
</reference>
<feature type="compositionally biased region" description="Polar residues" evidence="1">
    <location>
        <begin position="57"/>
        <end position="67"/>
    </location>
</feature>
<dbReference type="KEGG" id="vg:917807"/>
<reference evidence="2 3" key="3">
    <citation type="journal article" date="1996" name="Virology">
        <title>Analysis of 94 kb of the chlorella virus PBCV-1 330-kb genome: map positions 88 to 182.</title>
        <authorList>
            <person name="Lu Z."/>
            <person name="Li Y."/>
            <person name="Que Q."/>
            <person name="Kutish G.F."/>
            <person name="Rock D.L."/>
            <person name="Van Etten J.L."/>
        </authorList>
    </citation>
    <scope>NUCLEOTIDE SEQUENCE [LARGE SCALE GENOMIC DNA]</scope>
</reference>
<dbReference type="PIR" id="T17537">
    <property type="entry name" value="T17537"/>
</dbReference>
<evidence type="ECO:0000313" key="3">
    <source>
        <dbReference type="Proteomes" id="UP000000862"/>
    </source>
</evidence>
<organism evidence="2 3">
    <name type="scientific">Paramecium bursaria Chlorella virus 1</name>
    <name type="common">PBCV-1</name>
    <dbReference type="NCBI Taxonomy" id="10506"/>
    <lineage>
        <taxon>Viruses</taxon>
        <taxon>Varidnaviria</taxon>
        <taxon>Bamfordvirae</taxon>
        <taxon>Nucleocytoviricota</taxon>
        <taxon>Megaviricetes</taxon>
        <taxon>Algavirales</taxon>
        <taxon>Phycodnaviridae</taxon>
        <taxon>Chlorovirus</taxon>
        <taxon>Chlorovirus vanettense</taxon>
    </lineage>
</organism>
<dbReference type="EMBL" id="JF411744">
    <property type="protein sequence ID" value="AAC96415.1"/>
    <property type="molecule type" value="Genomic_DNA"/>
</dbReference>
<sequence length="67" mass="7734">MENVGRCSKSFIDEQRTNSIGNREFDQSFLTVNIRRRTSRRSDAPCNHTIADEDSSDVTNRSVRNRS</sequence>
<name>Q89382_PBCV1</name>
<reference evidence="2 3" key="8">
    <citation type="journal article" date="2010" name="J. Virol.">
        <title>Microarray analysis of Paramecium bursaria chlorella virus 1 transcription.</title>
        <authorList>
            <person name="Yanai-Balser G.M."/>
            <person name="Duncan G.A."/>
            <person name="Eudy J.D."/>
            <person name="Wang D."/>
            <person name="Li X."/>
            <person name="Agarkova I.V."/>
            <person name="Dunigan D.D."/>
            <person name="Van Etten J.L."/>
        </authorList>
    </citation>
    <scope>NUCLEOTIDE SEQUENCE [LARGE SCALE GENOMIC DNA]</scope>
</reference>
<accession>Q89382</accession>
<keyword evidence="3" id="KW-1185">Reference proteome</keyword>
<dbReference type="RefSeq" id="NP_048395.1">
    <property type="nucleotide sequence ID" value="NC_000852.5"/>
</dbReference>
<reference evidence="2 3" key="6">
    <citation type="journal article" date="1999" name="Virology">
        <title>Chlorella virus PBCV-1 encodes a functional homospermidine synthase.</title>
        <authorList>
            <person name="Kaiser A."/>
            <person name="Vollmert M."/>
            <person name="Tholl D."/>
            <person name="Graves M.V."/>
            <person name="Gurnon J.R."/>
            <person name="Xing W."/>
            <person name="Lisec A.D."/>
            <person name="Nickerson K.W."/>
            <person name="Van Etten J.L."/>
        </authorList>
    </citation>
    <scope>NUCLEOTIDE SEQUENCE [LARGE SCALE GENOMIC DNA]</scope>
</reference>
<evidence type="ECO:0000313" key="2">
    <source>
        <dbReference type="EMBL" id="AAC96415.1"/>
    </source>
</evidence>
<evidence type="ECO:0000256" key="1">
    <source>
        <dbReference type="SAM" id="MobiDB-lite"/>
    </source>
</evidence>
<reference evidence="2 3" key="2">
    <citation type="journal article" date="1995" name="Virology">
        <title>Analysis of 43 kb of the Chlorella virus PBCV-1 330-kb genome: map positions 45 to 88.</title>
        <authorList>
            <person name="Li Y."/>
            <person name="Lu Z."/>
            <person name="Burbank D.E."/>
            <person name="Kutish G.F."/>
            <person name="Rock D.L."/>
            <person name="Van Etten J.L."/>
        </authorList>
    </citation>
    <scope>NUCLEOTIDE SEQUENCE [LARGE SCALE GENOMIC DNA]</scope>
</reference>
<gene>
    <name evidence="2" type="primary">a047L</name>
</gene>
<proteinExistence type="predicted"/>
<reference evidence="2 3" key="5">
    <citation type="journal article" date="1997" name="Virology">
        <title>Analysis of 74 kb of DNA located at the right end of the 330-kb chlorella virus PBCV-1 genome.</title>
        <authorList>
            <person name="Li Y."/>
            <person name="Lu Z."/>
            <person name="Sun L."/>
            <person name="Ropp S."/>
            <person name="Kutish G.F."/>
            <person name="Rock D.L."/>
            <person name="Van Etten J.L."/>
        </authorList>
    </citation>
    <scope>NUCLEOTIDE SEQUENCE [LARGE SCALE GENOMIC DNA]</scope>
</reference>
<dbReference type="Proteomes" id="UP000000862">
    <property type="component" value="Segment"/>
</dbReference>
<feature type="region of interest" description="Disordered" evidence="1">
    <location>
        <begin position="39"/>
        <end position="67"/>
    </location>
</feature>